<dbReference type="SUPFAM" id="SSF82199">
    <property type="entry name" value="SET domain"/>
    <property type="match status" value="2"/>
</dbReference>
<dbReference type="Gene3D" id="2.170.270.10">
    <property type="entry name" value="SET domain"/>
    <property type="match status" value="1"/>
</dbReference>
<protein>
    <submittedName>
        <fullName evidence="2">SET domain-containing protein</fullName>
    </submittedName>
</protein>
<dbReference type="GO" id="GO:0005634">
    <property type="term" value="C:nucleus"/>
    <property type="evidence" value="ECO:0007669"/>
    <property type="project" value="TreeGrafter"/>
</dbReference>
<sequence>MSPEPSPCFSIAPTPYGGRGAFASKHIPKDTLILSCEAPYASVVCRKFRKEVCAWCFSWSWEVARKGNWSISVPLEPQRVVNGSTPRKNVTGNGPNGGVWFCQEKCRNDWIDDGEDMELDSDTGHAGVRGLVNAALERCLTTMEKGKTRPRTTPASNGIELGWVSFLQTLEDLESGDDISPTFLEDTWERAEQLSSFSRSSTPTVKDVVRISGRENAKMVPLSPTILSEFELDTARFVLSGLLRRCISLSHTATSLANETSISTNSAGAWLDVLDLQDNTLLHVQSKPHILASNVRVWAFIKFVVHSASTEVRSLSEKTKHLVQVLKKSVDSPHDTRAILGREHGNVFGIWDMAPEGVDSEMLGWGLYPFGSYFNHDCEPSLHKKRQGRVMEYYALRDVCAGEELCISYVDNDEGVDQRRKALREWFFACGCLKCKTELASGGA</sequence>
<dbReference type="InterPro" id="IPR050869">
    <property type="entry name" value="H3K4_H4K5_MeTrfase"/>
</dbReference>
<dbReference type="PANTHER" id="PTHR12197">
    <property type="entry name" value="HISTONE-LYSINE N-METHYLTRANSFERASE SMYD"/>
    <property type="match status" value="1"/>
</dbReference>
<accession>A0A9P5XAZ9</accession>
<evidence type="ECO:0000313" key="2">
    <source>
        <dbReference type="EMBL" id="KAF9447360.1"/>
    </source>
</evidence>
<proteinExistence type="predicted"/>
<dbReference type="PANTHER" id="PTHR12197:SF294">
    <property type="entry name" value="POTENTIAL PROTEIN LYSINE METHYLTRANSFERASE SET6"/>
    <property type="match status" value="1"/>
</dbReference>
<organism evidence="2 3">
    <name type="scientific">Macrolepiota fuliginosa MF-IS2</name>
    <dbReference type="NCBI Taxonomy" id="1400762"/>
    <lineage>
        <taxon>Eukaryota</taxon>
        <taxon>Fungi</taxon>
        <taxon>Dikarya</taxon>
        <taxon>Basidiomycota</taxon>
        <taxon>Agaricomycotina</taxon>
        <taxon>Agaricomycetes</taxon>
        <taxon>Agaricomycetidae</taxon>
        <taxon>Agaricales</taxon>
        <taxon>Agaricineae</taxon>
        <taxon>Agaricaceae</taxon>
        <taxon>Macrolepiota</taxon>
    </lineage>
</organism>
<dbReference type="OrthoDB" id="1028014at2759"/>
<dbReference type="SMART" id="SM00317">
    <property type="entry name" value="SET"/>
    <property type="match status" value="1"/>
</dbReference>
<evidence type="ECO:0000259" key="1">
    <source>
        <dbReference type="PROSITE" id="PS50280"/>
    </source>
</evidence>
<name>A0A9P5XAZ9_9AGAR</name>
<evidence type="ECO:0000313" key="3">
    <source>
        <dbReference type="Proteomes" id="UP000807342"/>
    </source>
</evidence>
<keyword evidence="3" id="KW-1185">Reference proteome</keyword>
<reference evidence="2" key="1">
    <citation type="submission" date="2020-11" db="EMBL/GenBank/DDBJ databases">
        <authorList>
            <consortium name="DOE Joint Genome Institute"/>
            <person name="Ahrendt S."/>
            <person name="Riley R."/>
            <person name="Andreopoulos W."/>
            <person name="Labutti K."/>
            <person name="Pangilinan J."/>
            <person name="Ruiz-Duenas F.J."/>
            <person name="Barrasa J.M."/>
            <person name="Sanchez-Garcia M."/>
            <person name="Camarero S."/>
            <person name="Miyauchi S."/>
            <person name="Serrano A."/>
            <person name="Linde D."/>
            <person name="Babiker R."/>
            <person name="Drula E."/>
            <person name="Ayuso-Fernandez I."/>
            <person name="Pacheco R."/>
            <person name="Padilla G."/>
            <person name="Ferreira P."/>
            <person name="Barriuso J."/>
            <person name="Kellner H."/>
            <person name="Castanera R."/>
            <person name="Alfaro M."/>
            <person name="Ramirez L."/>
            <person name="Pisabarro A.G."/>
            <person name="Kuo A."/>
            <person name="Tritt A."/>
            <person name="Lipzen A."/>
            <person name="He G."/>
            <person name="Yan M."/>
            <person name="Ng V."/>
            <person name="Cullen D."/>
            <person name="Martin F."/>
            <person name="Rosso M.-N."/>
            <person name="Henrissat B."/>
            <person name="Hibbett D."/>
            <person name="Martinez A.T."/>
            <person name="Grigoriev I.V."/>
        </authorList>
    </citation>
    <scope>NUCLEOTIDE SEQUENCE</scope>
    <source>
        <strain evidence="2">MF-IS2</strain>
    </source>
</reference>
<dbReference type="CDD" id="cd20071">
    <property type="entry name" value="SET_SMYD"/>
    <property type="match status" value="1"/>
</dbReference>
<dbReference type="AlphaFoldDB" id="A0A9P5XAZ9"/>
<dbReference type="Proteomes" id="UP000807342">
    <property type="component" value="Unassembled WGS sequence"/>
</dbReference>
<dbReference type="Pfam" id="PF00856">
    <property type="entry name" value="SET"/>
    <property type="match status" value="1"/>
</dbReference>
<comment type="caution">
    <text evidence="2">The sequence shown here is derived from an EMBL/GenBank/DDBJ whole genome shotgun (WGS) entry which is preliminary data.</text>
</comment>
<dbReference type="InterPro" id="IPR001214">
    <property type="entry name" value="SET_dom"/>
</dbReference>
<dbReference type="PROSITE" id="PS50280">
    <property type="entry name" value="SET"/>
    <property type="match status" value="1"/>
</dbReference>
<dbReference type="InterPro" id="IPR046341">
    <property type="entry name" value="SET_dom_sf"/>
</dbReference>
<gene>
    <name evidence="2" type="ORF">P691DRAFT_760847</name>
</gene>
<feature type="domain" description="SET" evidence="1">
    <location>
        <begin position="7"/>
        <end position="410"/>
    </location>
</feature>
<dbReference type="EMBL" id="MU151203">
    <property type="protein sequence ID" value="KAF9447360.1"/>
    <property type="molecule type" value="Genomic_DNA"/>
</dbReference>